<evidence type="ECO:0000313" key="2">
    <source>
        <dbReference type="Proteomes" id="UP000193303"/>
    </source>
</evidence>
<name>A0A1X3DHA7_9NEIS</name>
<evidence type="ECO:0000313" key="1">
    <source>
        <dbReference type="EMBL" id="OSI20400.1"/>
    </source>
</evidence>
<gene>
    <name evidence="1" type="ORF">BV912_07465</name>
</gene>
<proteinExistence type="predicted"/>
<dbReference type="Proteomes" id="UP000193303">
    <property type="component" value="Unassembled WGS sequence"/>
</dbReference>
<dbReference type="CDD" id="cd22214">
    <property type="entry name" value="AcrIIC2"/>
    <property type="match status" value="1"/>
</dbReference>
<comment type="caution">
    <text evidence="1">The sequence shown here is derived from an EMBL/GenBank/DDBJ whole genome shotgun (WGS) entry which is preliminary data.</text>
</comment>
<protein>
    <submittedName>
        <fullName evidence="1">Uncharacterized protein</fullName>
    </submittedName>
</protein>
<dbReference type="OrthoDB" id="9926118at2"/>
<dbReference type="AlphaFoldDB" id="A0A1X3DHA7"/>
<accession>A0A1X3DHA7</accession>
<dbReference type="EMBL" id="MTAB01000015">
    <property type="protein sequence ID" value="OSI20400.1"/>
    <property type="molecule type" value="Genomic_DNA"/>
</dbReference>
<reference evidence="2" key="1">
    <citation type="submission" date="2017-01" db="EMBL/GenBank/DDBJ databases">
        <authorList>
            <person name="Mah S.A."/>
            <person name="Swanson W.J."/>
            <person name="Moy G.W."/>
            <person name="Vacquier V.D."/>
        </authorList>
    </citation>
    <scope>NUCLEOTIDE SEQUENCE [LARGE SCALE GENOMIC DNA]</scope>
    <source>
        <strain evidence="2">124861</strain>
    </source>
</reference>
<dbReference type="RefSeq" id="WP_085359558.1">
    <property type="nucleotide sequence ID" value="NZ_MTAB01000015.1"/>
</dbReference>
<sequence>MTKAAIFNKYPVFIHGEARGENDEFILHCRYPRFLARRSFDETFSDGLPSAPINGEIGRTQKGQLAYDSGVGIWFSDFIFFDGRPSDEAEFVEALREACNRAAADTFALDDDTETVMGDI</sequence>
<organism evidence="1 2">
    <name type="scientific">Neisseria dumasiana</name>
    <dbReference type="NCBI Taxonomy" id="1931275"/>
    <lineage>
        <taxon>Bacteria</taxon>
        <taxon>Pseudomonadati</taxon>
        <taxon>Pseudomonadota</taxon>
        <taxon>Betaproteobacteria</taxon>
        <taxon>Neisseriales</taxon>
        <taxon>Neisseriaceae</taxon>
        <taxon>Neisseria</taxon>
    </lineage>
</organism>